<gene>
    <name evidence="2" type="ORF">ACFSKW_46790</name>
</gene>
<evidence type="ECO:0000313" key="2">
    <source>
        <dbReference type="EMBL" id="MFD1938994.1"/>
    </source>
</evidence>
<reference evidence="3" key="1">
    <citation type="journal article" date="2019" name="Int. J. Syst. Evol. Microbiol.">
        <title>The Global Catalogue of Microorganisms (GCM) 10K type strain sequencing project: providing services to taxonomists for standard genome sequencing and annotation.</title>
        <authorList>
            <consortium name="The Broad Institute Genomics Platform"/>
            <consortium name="The Broad Institute Genome Sequencing Center for Infectious Disease"/>
            <person name="Wu L."/>
            <person name="Ma J."/>
        </authorList>
    </citation>
    <scope>NUCLEOTIDE SEQUENCE [LARGE SCALE GENOMIC DNA]</scope>
    <source>
        <strain evidence="3">ICMP 6774ER</strain>
    </source>
</reference>
<organism evidence="2 3">
    <name type="scientific">Nonomuraea mangrovi</name>
    <dbReference type="NCBI Taxonomy" id="2316207"/>
    <lineage>
        <taxon>Bacteria</taxon>
        <taxon>Bacillati</taxon>
        <taxon>Actinomycetota</taxon>
        <taxon>Actinomycetes</taxon>
        <taxon>Streptosporangiales</taxon>
        <taxon>Streptosporangiaceae</taxon>
        <taxon>Nonomuraea</taxon>
    </lineage>
</organism>
<evidence type="ECO:0008006" key="4">
    <source>
        <dbReference type="Google" id="ProtNLM"/>
    </source>
</evidence>
<accession>A0ABW4TCG1</accession>
<feature type="region of interest" description="Disordered" evidence="1">
    <location>
        <begin position="110"/>
        <end position="133"/>
    </location>
</feature>
<comment type="caution">
    <text evidence="2">The sequence shown here is derived from an EMBL/GenBank/DDBJ whole genome shotgun (WGS) entry which is preliminary data.</text>
</comment>
<evidence type="ECO:0000313" key="3">
    <source>
        <dbReference type="Proteomes" id="UP001597368"/>
    </source>
</evidence>
<proteinExistence type="predicted"/>
<protein>
    <recommendedName>
        <fullName evidence="4">Chaplin</fullName>
    </recommendedName>
</protein>
<dbReference type="Proteomes" id="UP001597368">
    <property type="component" value="Unassembled WGS sequence"/>
</dbReference>
<evidence type="ECO:0000256" key="1">
    <source>
        <dbReference type="SAM" id="MobiDB-lite"/>
    </source>
</evidence>
<name>A0ABW4TCG1_9ACTN</name>
<sequence>MGIWFNVESMPGAMPVPLLYQPAHRQDATDSHTMESSVMIKIRNALAVGAIGASVLVVPVTMPTQLASAVSVAGTLSAAPVLASSAGPCEFASNPSKCRSMLGYSHGNGMGSGGLGDSLDDSITSRRNGRGND</sequence>
<dbReference type="EMBL" id="JBHUFV010000079">
    <property type="protein sequence ID" value="MFD1938994.1"/>
    <property type="molecule type" value="Genomic_DNA"/>
</dbReference>
<dbReference type="RefSeq" id="WP_379581084.1">
    <property type="nucleotide sequence ID" value="NZ_JBHUFV010000079.1"/>
</dbReference>
<keyword evidence="3" id="KW-1185">Reference proteome</keyword>